<evidence type="ECO:0000256" key="1">
    <source>
        <dbReference type="SAM" id="Phobius"/>
    </source>
</evidence>
<sequence>MFFRPKYPIEALLRPPVEFQSALAAFSIAIIMASMPGMIMMSEQMAYVGAGILVFAGLVRFNQGWQIYRYQKMLVRLPYYGMRPRKVPVSNRTLFLGLGFRWSQKHTQRLFDALEPENEKYITPSRSYRWARELEKKLDRLKVASFLIAVLSSNSRLNPFRPLPPVGGNPAIHAVGMLEGEHPVDMPLGERVGHTIVLGTTRVGKTRLAEILITQDIRRGDVVAVFDPKGDADLMMRCQIEAQRAGRPFYMFHLGFPEISARYNGIGNFSKPTEPAGRISDALPSEGNSSAFKEFAWRFANIIVQADVALGNRPSYHSVRKYVNNIEPLLMQYGKMILNKTAPEGWEKVYLQILDNLDPKTLPFSLKDRNLEAVALLKYCENTGFYDAVLDGLLGAFKYDRSYFDKIVSSLAPLLEKLTTGRAAELIAPDYGDVTDSRPIFDWLSAIRQKAVVYVGLDALSDSTVASAVGASMFADLTSVSGYLYKNGIAHGLPEMQTGGRKISIHADEFNELVGDQFIPMINKAGGSGYQVTAYTQTESDIEARIGSKSKANQIKGNFNNLIMLRVKEPTTAEILTNQLPKVRVNEIMAVTGANDSSDVDSGIDFTSKNEDRTSKREVDMIDVSTIMSLPKGQAFALIEGGQLFKIRMPMPEKEDDPNIKTEFKDIYADMVAKYTTGEGLMSRNNDWLSVARAA</sequence>
<dbReference type="KEGG" id="tse:THMIRHAS_16900"/>
<dbReference type="AlphaFoldDB" id="A0A6F8PWA3"/>
<name>A0A6F8PWA3_9GAMM</name>
<dbReference type="RefSeq" id="WP_173272813.1">
    <property type="nucleotide sequence ID" value="NZ_AP021889.1"/>
</dbReference>
<keyword evidence="4" id="KW-1185">Reference proteome</keyword>
<evidence type="ECO:0000313" key="4">
    <source>
        <dbReference type="Proteomes" id="UP000501726"/>
    </source>
</evidence>
<gene>
    <name evidence="3" type="ORF">THMIRHAS_16900</name>
</gene>
<dbReference type="NCBIfam" id="TIGR03754">
    <property type="entry name" value="conj_TOL_TraD"/>
    <property type="match status" value="1"/>
</dbReference>
<feature type="domain" description="TraD/TraG TraM recognition site" evidence="2">
    <location>
        <begin position="507"/>
        <end position="632"/>
    </location>
</feature>
<dbReference type="EMBL" id="AP021889">
    <property type="protein sequence ID" value="BBP46317.1"/>
    <property type="molecule type" value="Genomic_DNA"/>
</dbReference>
<evidence type="ECO:0000259" key="2">
    <source>
        <dbReference type="Pfam" id="PF12696"/>
    </source>
</evidence>
<dbReference type="Pfam" id="PF12696">
    <property type="entry name" value="TraG-D_C"/>
    <property type="match status" value="1"/>
</dbReference>
<dbReference type="NCBIfam" id="TIGR03743">
    <property type="entry name" value="SXT_TraD"/>
    <property type="match status" value="1"/>
</dbReference>
<dbReference type="Gene3D" id="3.40.50.300">
    <property type="entry name" value="P-loop containing nucleotide triphosphate hydrolases"/>
    <property type="match status" value="2"/>
</dbReference>
<reference evidence="4" key="1">
    <citation type="submission" date="2019-11" db="EMBL/GenBank/DDBJ databases">
        <title>Isolation and characterization of two novel species in the genus Thiomicrorhabdus.</title>
        <authorList>
            <person name="Mochizuki J."/>
            <person name="Kojima H."/>
            <person name="Fukui M."/>
        </authorList>
    </citation>
    <scope>NUCLEOTIDE SEQUENCE [LARGE SCALE GENOMIC DNA]</scope>
    <source>
        <strain evidence="4">aks77</strain>
    </source>
</reference>
<protein>
    <submittedName>
        <fullName evidence="3">Conjugative coupling factor TraD, PFGI-1 class</fullName>
    </submittedName>
</protein>
<dbReference type="PANTHER" id="PTHR30121:SF12">
    <property type="entry name" value="TYPE IV SECRETION SYSTEM PROTEIN CAGE"/>
    <property type="match status" value="1"/>
</dbReference>
<evidence type="ECO:0000313" key="3">
    <source>
        <dbReference type="EMBL" id="BBP46317.1"/>
    </source>
</evidence>
<organism evidence="3 4">
    <name type="scientific">Thiosulfatimonas sediminis</name>
    <dbReference type="NCBI Taxonomy" id="2675054"/>
    <lineage>
        <taxon>Bacteria</taxon>
        <taxon>Pseudomonadati</taxon>
        <taxon>Pseudomonadota</taxon>
        <taxon>Gammaproteobacteria</taxon>
        <taxon>Thiotrichales</taxon>
        <taxon>Piscirickettsiaceae</taxon>
        <taxon>Thiosulfatimonas</taxon>
    </lineage>
</organism>
<keyword evidence="1" id="KW-1133">Transmembrane helix</keyword>
<proteinExistence type="predicted"/>
<accession>A0A6F8PWA3</accession>
<keyword evidence="1" id="KW-0472">Membrane</keyword>
<dbReference type="InterPro" id="IPR032689">
    <property type="entry name" value="TraG-D_C"/>
</dbReference>
<feature type="transmembrane region" description="Helical" evidence="1">
    <location>
        <begin position="45"/>
        <end position="62"/>
    </location>
</feature>
<dbReference type="InterPro" id="IPR022458">
    <property type="entry name" value="Conjugative_coupling_TraG/TraD"/>
</dbReference>
<dbReference type="InterPro" id="IPR027417">
    <property type="entry name" value="P-loop_NTPase"/>
</dbReference>
<dbReference type="SUPFAM" id="SSF52540">
    <property type="entry name" value="P-loop containing nucleoside triphosphate hydrolases"/>
    <property type="match status" value="1"/>
</dbReference>
<dbReference type="PANTHER" id="PTHR30121">
    <property type="entry name" value="UNCHARACTERIZED PROTEIN YJGR-RELATED"/>
    <property type="match status" value="1"/>
</dbReference>
<dbReference type="Proteomes" id="UP000501726">
    <property type="component" value="Chromosome"/>
</dbReference>
<feature type="transmembrane region" description="Helical" evidence="1">
    <location>
        <begin position="21"/>
        <end position="39"/>
    </location>
</feature>
<dbReference type="CDD" id="cd01127">
    <property type="entry name" value="TrwB_TraG_TraD_VirD4"/>
    <property type="match status" value="2"/>
</dbReference>
<dbReference type="InterPro" id="IPR051162">
    <property type="entry name" value="T4SS_component"/>
</dbReference>
<dbReference type="InterPro" id="IPR022503">
    <property type="entry name" value="Conj_coupling_TraG/TraD_PFGI-1"/>
</dbReference>
<keyword evidence="1" id="KW-0812">Transmembrane</keyword>